<name>A0ACB9TBJ6_HOLOL</name>
<keyword evidence="2" id="KW-1185">Reference proteome</keyword>
<dbReference type="EMBL" id="CM043018">
    <property type="protein sequence ID" value="KAI4464089.1"/>
    <property type="molecule type" value="Genomic_DNA"/>
</dbReference>
<organism evidence="1 2">
    <name type="scientific">Holotrichia oblita</name>
    <name type="common">Chafer beetle</name>
    <dbReference type="NCBI Taxonomy" id="644536"/>
    <lineage>
        <taxon>Eukaryota</taxon>
        <taxon>Metazoa</taxon>
        <taxon>Ecdysozoa</taxon>
        <taxon>Arthropoda</taxon>
        <taxon>Hexapoda</taxon>
        <taxon>Insecta</taxon>
        <taxon>Pterygota</taxon>
        <taxon>Neoptera</taxon>
        <taxon>Endopterygota</taxon>
        <taxon>Coleoptera</taxon>
        <taxon>Polyphaga</taxon>
        <taxon>Scarabaeiformia</taxon>
        <taxon>Scarabaeidae</taxon>
        <taxon>Melolonthinae</taxon>
        <taxon>Holotrichia</taxon>
    </lineage>
</organism>
<sequence>MEEIDNIIIETLKHLNCNIDEDVTSIKNFDPDMVVDAVVRCLEVIKPGVNMPHKLSPSMSLRLKLATSLTEHIKELGFRGDIGYQTILYCNEVEVRRVLMFLLERLPRETDTDIPIQQTGYVYNLTKRIEEKVKLSLNKKWIPTSFLRHGIRQCRTDYLKSSYISTYPLRTENVKVPSTQSESEHLKEYWVYYVNDITKQCSDRNLIPSLIFRDTDFNNINLNETIESIHEKVPYFDINVAESNTITPVNSTLSTIEEKAINPVYNVHEMKINTLSQNIKQQKQLIIALKQNLEMERNNLAKVSDEKLKEEEHLKELLTKCKIKSRTLTVLSKEDNLEKLKNLIQSGNERLTELETQWRKVEAPLLAEYNTLNTEVTAAEVKLQEEKERIRNIKDKKLQLQEEVKNKDKLEKLLKEERERLSKNTRRSAYTRRILEIIGNIKKQNDEIQKILNDTKVIQKDINSLNGQLDRSFTLCDELIFRNAKQDEMSRKAYKLLATLHNDCGAIIQTITEMGVTERESRNLQEQIDTEISKAVGISLEQVNADIQNVRKEIGLLAEQK</sequence>
<accession>A0ACB9TBJ6</accession>
<evidence type="ECO:0000313" key="2">
    <source>
        <dbReference type="Proteomes" id="UP001056778"/>
    </source>
</evidence>
<gene>
    <name evidence="1" type="ORF">MML48_4g00017206</name>
</gene>
<dbReference type="Proteomes" id="UP001056778">
    <property type="component" value="Chromosome 4"/>
</dbReference>
<evidence type="ECO:0000313" key="1">
    <source>
        <dbReference type="EMBL" id="KAI4464089.1"/>
    </source>
</evidence>
<protein>
    <submittedName>
        <fullName evidence="1">Jm1 protein</fullName>
    </submittedName>
</protein>
<proteinExistence type="predicted"/>
<reference evidence="1" key="1">
    <citation type="submission" date="2022-04" db="EMBL/GenBank/DDBJ databases">
        <title>Chromosome-scale genome assembly of Holotrichia oblita Faldermann.</title>
        <authorList>
            <person name="Rongchong L."/>
        </authorList>
    </citation>
    <scope>NUCLEOTIDE SEQUENCE</scope>
    <source>
        <strain evidence="1">81SQS9</strain>
    </source>
</reference>
<comment type="caution">
    <text evidence="1">The sequence shown here is derived from an EMBL/GenBank/DDBJ whole genome shotgun (WGS) entry which is preliminary data.</text>
</comment>